<feature type="region of interest" description="Disordered" evidence="1">
    <location>
        <begin position="214"/>
        <end position="238"/>
    </location>
</feature>
<feature type="transmembrane region" description="Helical" evidence="2">
    <location>
        <begin position="449"/>
        <end position="470"/>
    </location>
</feature>
<dbReference type="SUPFAM" id="SSF103473">
    <property type="entry name" value="MFS general substrate transporter"/>
    <property type="match status" value="1"/>
</dbReference>
<evidence type="ECO:0000256" key="1">
    <source>
        <dbReference type="SAM" id="MobiDB-lite"/>
    </source>
</evidence>
<dbReference type="InterPro" id="IPR036259">
    <property type="entry name" value="MFS_trans_sf"/>
</dbReference>
<dbReference type="GeneID" id="17325027"/>
<dbReference type="RefSeq" id="XP_005717311.1">
    <property type="nucleotide sequence ID" value="XM_005717254.1"/>
</dbReference>
<dbReference type="EMBL" id="HG001843">
    <property type="protein sequence ID" value="CDF77527.1"/>
    <property type="molecule type" value="Genomic_DNA"/>
</dbReference>
<feature type="transmembrane region" description="Helical" evidence="2">
    <location>
        <begin position="412"/>
        <end position="434"/>
    </location>
</feature>
<dbReference type="Gramene" id="CDF77527">
    <property type="protein sequence ID" value="CDF77527"/>
    <property type="gene ID" value="CHC_T00005389001"/>
</dbReference>
<protein>
    <submittedName>
        <fullName evidence="3">Uncharacterized protein</fullName>
    </submittedName>
</protein>
<gene>
    <name evidence="3" type="ORF">CHC_T00005389001</name>
</gene>
<feature type="transmembrane region" description="Helical" evidence="2">
    <location>
        <begin position="321"/>
        <end position="338"/>
    </location>
</feature>
<keyword evidence="2" id="KW-1133">Transmembrane helix</keyword>
<proteinExistence type="predicted"/>
<dbReference type="KEGG" id="ccp:CHC_T00005389001"/>
<keyword evidence="2" id="KW-0472">Membrane</keyword>
<keyword evidence="2" id="KW-0812">Transmembrane</keyword>
<keyword evidence="4" id="KW-1185">Reference proteome</keyword>
<feature type="transmembrane region" description="Helical" evidence="2">
    <location>
        <begin position="12"/>
        <end position="36"/>
    </location>
</feature>
<feature type="transmembrane region" description="Helical" evidence="2">
    <location>
        <begin position="287"/>
        <end position="309"/>
    </location>
</feature>
<accession>S0F383</accession>
<feature type="transmembrane region" description="Helical" evidence="2">
    <location>
        <begin position="164"/>
        <end position="185"/>
    </location>
</feature>
<feature type="transmembrane region" description="Helical" evidence="2">
    <location>
        <begin position="42"/>
        <end position="64"/>
    </location>
</feature>
<feature type="transmembrane region" description="Helical" evidence="2">
    <location>
        <begin position="76"/>
        <end position="96"/>
    </location>
</feature>
<name>S0F383_CHOCR</name>
<evidence type="ECO:0000256" key="2">
    <source>
        <dbReference type="SAM" id="Phobius"/>
    </source>
</evidence>
<dbReference type="Proteomes" id="UP000012073">
    <property type="component" value="Unassembled WGS sequence"/>
</dbReference>
<organism evidence="3 4">
    <name type="scientific">Chondrus crispus</name>
    <name type="common">Carrageen Irish moss</name>
    <name type="synonym">Polymorpha crispa</name>
    <dbReference type="NCBI Taxonomy" id="2769"/>
    <lineage>
        <taxon>Eukaryota</taxon>
        <taxon>Rhodophyta</taxon>
        <taxon>Florideophyceae</taxon>
        <taxon>Rhodymeniophycidae</taxon>
        <taxon>Gigartinales</taxon>
        <taxon>Gigartinaceae</taxon>
        <taxon>Chondrus</taxon>
    </lineage>
</organism>
<dbReference type="AlphaFoldDB" id="S0F383"/>
<evidence type="ECO:0000313" key="4">
    <source>
        <dbReference type="Proteomes" id="UP000012073"/>
    </source>
</evidence>
<reference evidence="4" key="1">
    <citation type="journal article" date="2013" name="Proc. Natl. Acad. Sci. U.S.A.">
        <title>Genome structure and metabolic features in the red seaweed Chondrus crispus shed light on evolution of the Archaeplastida.</title>
        <authorList>
            <person name="Collen J."/>
            <person name="Porcel B."/>
            <person name="Carre W."/>
            <person name="Ball S.G."/>
            <person name="Chaparro C."/>
            <person name="Tonon T."/>
            <person name="Barbeyron T."/>
            <person name="Michel G."/>
            <person name="Noel B."/>
            <person name="Valentin K."/>
            <person name="Elias M."/>
            <person name="Artiguenave F."/>
            <person name="Arun A."/>
            <person name="Aury J.M."/>
            <person name="Barbosa-Neto J.F."/>
            <person name="Bothwell J.H."/>
            <person name="Bouget F.Y."/>
            <person name="Brillet L."/>
            <person name="Cabello-Hurtado F."/>
            <person name="Capella-Gutierrez S."/>
            <person name="Charrier B."/>
            <person name="Cladiere L."/>
            <person name="Cock J.M."/>
            <person name="Coelho S.M."/>
            <person name="Colleoni C."/>
            <person name="Czjzek M."/>
            <person name="Da Silva C."/>
            <person name="Delage L."/>
            <person name="Denoeud F."/>
            <person name="Deschamps P."/>
            <person name="Dittami S.M."/>
            <person name="Gabaldon T."/>
            <person name="Gachon C.M."/>
            <person name="Groisillier A."/>
            <person name="Herve C."/>
            <person name="Jabbari K."/>
            <person name="Katinka M."/>
            <person name="Kloareg B."/>
            <person name="Kowalczyk N."/>
            <person name="Labadie K."/>
            <person name="Leblanc C."/>
            <person name="Lopez P.J."/>
            <person name="McLachlan D.H."/>
            <person name="Meslet-Cladiere L."/>
            <person name="Moustafa A."/>
            <person name="Nehr Z."/>
            <person name="Nyvall Collen P."/>
            <person name="Panaud O."/>
            <person name="Partensky F."/>
            <person name="Poulain J."/>
            <person name="Rensing S.A."/>
            <person name="Rousvoal S."/>
            <person name="Samson G."/>
            <person name="Symeonidi A."/>
            <person name="Weissenbach J."/>
            <person name="Zambounis A."/>
            <person name="Wincker P."/>
            <person name="Boyen C."/>
        </authorList>
    </citation>
    <scope>NUCLEOTIDE SEQUENCE [LARGE SCALE GENOMIC DNA]</scope>
    <source>
        <strain evidence="4">cv. Stackhouse</strain>
    </source>
</reference>
<sequence length="488" mass="52465">MSEQDASIPHFILLVTFNAVAVGAFTASMPLLPMMLPDGSPVIFSAITLIAFASPFLILNPILTSERIKACILSEVLICGACIGTVGNMLLSFTLLVAHRTATDAFLGKFVLSPSVARICIPITMAISGIGASMSHLGIVRWIEDSLRSLTESVRQLVVGERIAASELAIGLGAAVSPILFYCVATTRQSVFVPFLIAGCLQMCLSIRLSTVLRSPTSGTPSSDGIASESTTREGSQWMSSERFANSAYGSIRENDETIFKISEAEALLDLQDDRDPGVGHALRFPWVWITLFLAVIASSSTSFLRPILAPRLLHELHEPQIAVAAIFSLCTLTATIAEGRMILLIMDWLGIRNAVFVGLLVCFCGFRILLEGSRTIFPVTLIVLGSSTALTLTVLDLSLTTHIPTNNASNSLNLLAGFAFSVGEVIGMLVAGLCYDGGDGFVETASKWYHFMCIAYVLAFIPYGIMLICEHVFPSAARRVVSYRVPL</sequence>
<feature type="transmembrane region" description="Helical" evidence="2">
    <location>
        <begin position="350"/>
        <end position="371"/>
    </location>
</feature>
<feature type="transmembrane region" description="Helical" evidence="2">
    <location>
        <begin position="191"/>
        <end position="209"/>
    </location>
</feature>
<feature type="transmembrane region" description="Helical" evidence="2">
    <location>
        <begin position="377"/>
        <end position="400"/>
    </location>
</feature>
<evidence type="ECO:0000313" key="3">
    <source>
        <dbReference type="EMBL" id="CDF77527.1"/>
    </source>
</evidence>